<keyword evidence="2" id="KW-0158">Chromosome</keyword>
<dbReference type="GO" id="GO:0003690">
    <property type="term" value="F:double-stranded DNA binding"/>
    <property type="evidence" value="ECO:0007669"/>
    <property type="project" value="TreeGrafter"/>
</dbReference>
<dbReference type="Pfam" id="PF02182">
    <property type="entry name" value="SAD_SRA"/>
    <property type="match status" value="1"/>
</dbReference>
<evidence type="ECO:0000256" key="1">
    <source>
        <dbReference type="ARBA" id="ARBA00004584"/>
    </source>
</evidence>
<evidence type="ECO:0000256" key="6">
    <source>
        <dbReference type="ARBA" id="ARBA00022853"/>
    </source>
</evidence>
<dbReference type="SMART" id="SM00317">
    <property type="entry name" value="SET"/>
    <property type="match status" value="1"/>
</dbReference>
<evidence type="ECO:0000256" key="9">
    <source>
        <dbReference type="PROSITE-ProRule" id="PRU00358"/>
    </source>
</evidence>
<dbReference type="InterPro" id="IPR051357">
    <property type="entry name" value="H3K9_HMTase_SUVAR3-9"/>
</dbReference>
<dbReference type="PANTHER" id="PTHR45660:SF73">
    <property type="entry name" value="HISTONE-LYSINE N-METHYLTRANSFERASE, H3 LYSINE-9 SPECIFIC SUVH1"/>
    <property type="match status" value="1"/>
</dbReference>
<keyword evidence="16" id="KW-1185">Reference proteome</keyword>
<evidence type="ECO:0000259" key="12">
    <source>
        <dbReference type="PROSITE" id="PS50867"/>
    </source>
</evidence>
<protein>
    <recommendedName>
        <fullName evidence="17">Histone-lysine N-methyltransferase</fullName>
    </recommendedName>
</protein>
<dbReference type="Gene3D" id="2.30.280.10">
    <property type="entry name" value="SRA-YDG"/>
    <property type="match status" value="1"/>
</dbReference>
<dbReference type="GO" id="GO:0008270">
    <property type="term" value="F:zinc ion binding"/>
    <property type="evidence" value="ECO:0007669"/>
    <property type="project" value="InterPro"/>
</dbReference>
<dbReference type="Gene3D" id="2.170.270.10">
    <property type="entry name" value="SET domain"/>
    <property type="match status" value="1"/>
</dbReference>
<comment type="caution">
    <text evidence="15">The sequence shown here is derived from an EMBL/GenBank/DDBJ whole genome shotgun (WGS) entry which is preliminary data.</text>
</comment>
<dbReference type="GO" id="GO:0005634">
    <property type="term" value="C:nucleus"/>
    <property type="evidence" value="ECO:0007669"/>
    <property type="project" value="UniProtKB-SubCell"/>
</dbReference>
<dbReference type="InterPro" id="IPR036987">
    <property type="entry name" value="SRA-YDG_sf"/>
</dbReference>
<dbReference type="PROSITE" id="PS50867">
    <property type="entry name" value="PRE_SET"/>
    <property type="match status" value="1"/>
</dbReference>
<dbReference type="SUPFAM" id="SSF82199">
    <property type="entry name" value="SET domain"/>
    <property type="match status" value="1"/>
</dbReference>
<dbReference type="Pfam" id="PF05033">
    <property type="entry name" value="Pre-SET"/>
    <property type="match status" value="1"/>
</dbReference>
<evidence type="ECO:0000256" key="5">
    <source>
        <dbReference type="ARBA" id="ARBA00022691"/>
    </source>
</evidence>
<evidence type="ECO:0000256" key="8">
    <source>
        <dbReference type="ARBA" id="ARBA00023328"/>
    </source>
</evidence>
<dbReference type="InterPro" id="IPR003105">
    <property type="entry name" value="SRA_YDG"/>
</dbReference>
<feature type="domain" description="Pre-SET" evidence="12">
    <location>
        <begin position="409"/>
        <end position="470"/>
    </location>
</feature>
<evidence type="ECO:0000259" key="14">
    <source>
        <dbReference type="PROSITE" id="PS51015"/>
    </source>
</evidence>
<evidence type="ECO:0000259" key="11">
    <source>
        <dbReference type="PROSITE" id="PS50280"/>
    </source>
</evidence>
<dbReference type="PROSITE" id="PS51015">
    <property type="entry name" value="YDG"/>
    <property type="match status" value="1"/>
</dbReference>
<dbReference type="PANTHER" id="PTHR45660">
    <property type="entry name" value="HISTONE-LYSINE N-METHYLTRANSFERASE SETMAR"/>
    <property type="match status" value="1"/>
</dbReference>
<evidence type="ECO:0000259" key="13">
    <source>
        <dbReference type="PROSITE" id="PS50868"/>
    </source>
</evidence>
<evidence type="ECO:0000256" key="7">
    <source>
        <dbReference type="ARBA" id="ARBA00023242"/>
    </source>
</evidence>
<evidence type="ECO:0008006" key="17">
    <source>
        <dbReference type="Google" id="ProtNLM"/>
    </source>
</evidence>
<keyword evidence="8" id="KW-0137">Centromere</keyword>
<feature type="compositionally biased region" description="Pro residues" evidence="10">
    <location>
        <begin position="61"/>
        <end position="70"/>
    </location>
</feature>
<comment type="subcellular location">
    <subcellularLocation>
        <location evidence="1">Chromosome</location>
        <location evidence="1">Centromere</location>
    </subcellularLocation>
    <subcellularLocation>
        <location evidence="9">Nucleus</location>
    </subcellularLocation>
</comment>
<dbReference type="FunFam" id="2.30.280.10:FF:000003">
    <property type="entry name" value="Histone-lysine N-methyltransferase, H3 lysine-9 specific SUVH5"/>
    <property type="match status" value="1"/>
</dbReference>
<dbReference type="EMBL" id="JAWXYG010000013">
    <property type="protein sequence ID" value="KAK4256503.1"/>
    <property type="molecule type" value="Genomic_DNA"/>
</dbReference>
<sequence length="648" mass="71785">MQGGSGQNSGSIDKTRVLDVKPLRTLEPVFPNSGQATSFDGACPTGFYSFFPFGASQGPQASPPRVPMPTPLRSFRSSDTGEAEFPGASNGENTDSHAAPNKSKSSKKKPKISQDLQVDVSSLLGIGKNEREDGNRELVILLLMTFDGLRRRISQLEDSKELTLGLSKRADMRAGNILMSAGIRTNMRKRIGAVPGVEIGDIFFFRLELCIVGLHSQSMGGIDYTNMGAKNESDPVALAIVSSGKYNDNTEESDILIYSGQGGDKGDDQKLERGNLALDRSLRQKNDVRVIRGMKDQMSSTSKVYIYDGLYKIQDSWVEKGKSGGGVFKYKLVRVPGQPRAFAAWKSIERWKAGIASRTGLILADLSSGAEKIPVSLVNDVDDEKAPGYFTYLHSLRYSKSFIVSNPYDCCNCQKDCIPGDLNCSCIRRNEGDFPYTGNGILVSRKKLVHECGPSCQCFPNCKKRVSQTGLKYRMEVFKTKDRGWGLRTLDPIRAGTFICEYAGEVIDRAKVSWNGNNDEYVFDTTRIYHPFKWNYEPKLFEEAGLNDSSEDYNIPSPLIISAKNVGNVARFMNHSCSPNVFWQPVSYEENSQTVVHISFFALRHIPPLTELTYDYGITRSDSTVSQSTPRWKKKCLCGSSKCRGSFG</sequence>
<dbReference type="InterPro" id="IPR025794">
    <property type="entry name" value="H3-K9-MeTrfase_plant"/>
</dbReference>
<dbReference type="SMART" id="SM00468">
    <property type="entry name" value="PreSET"/>
    <property type="match status" value="1"/>
</dbReference>
<accession>A0AAE1IT51</accession>
<dbReference type="GO" id="GO:0000775">
    <property type="term" value="C:chromosome, centromeric region"/>
    <property type="evidence" value="ECO:0007669"/>
    <property type="project" value="UniProtKB-SubCell"/>
</dbReference>
<dbReference type="InterPro" id="IPR015947">
    <property type="entry name" value="PUA-like_sf"/>
</dbReference>
<dbReference type="PROSITE" id="PS51575">
    <property type="entry name" value="SAM_MT43_SUVAR39_2"/>
    <property type="match status" value="1"/>
</dbReference>
<dbReference type="InterPro" id="IPR046341">
    <property type="entry name" value="SET_dom_sf"/>
</dbReference>
<feature type="domain" description="YDG" evidence="14">
    <location>
        <begin position="192"/>
        <end position="334"/>
    </location>
</feature>
<evidence type="ECO:0000256" key="4">
    <source>
        <dbReference type="ARBA" id="ARBA00022679"/>
    </source>
</evidence>
<dbReference type="AlphaFoldDB" id="A0AAE1IT51"/>
<evidence type="ECO:0000313" key="15">
    <source>
        <dbReference type="EMBL" id="KAK4256503.1"/>
    </source>
</evidence>
<reference evidence="15" key="1">
    <citation type="submission" date="2023-10" db="EMBL/GenBank/DDBJ databases">
        <title>Chromosome-level genome of the transformable northern wattle, Acacia crassicarpa.</title>
        <authorList>
            <person name="Massaro I."/>
            <person name="Sinha N.R."/>
            <person name="Poethig S."/>
            <person name="Leichty A.R."/>
        </authorList>
    </citation>
    <scope>NUCLEOTIDE SEQUENCE</scope>
    <source>
        <strain evidence="15">Acra3RX</strain>
        <tissue evidence="15">Leaf</tissue>
    </source>
</reference>
<dbReference type="PROSITE" id="PS50280">
    <property type="entry name" value="SET"/>
    <property type="match status" value="1"/>
</dbReference>
<dbReference type="GO" id="GO:0032259">
    <property type="term" value="P:methylation"/>
    <property type="evidence" value="ECO:0007669"/>
    <property type="project" value="UniProtKB-KW"/>
</dbReference>
<evidence type="ECO:0000256" key="2">
    <source>
        <dbReference type="ARBA" id="ARBA00022454"/>
    </source>
</evidence>
<feature type="domain" description="Post-SET" evidence="13">
    <location>
        <begin position="632"/>
        <end position="648"/>
    </location>
</feature>
<keyword evidence="7 9" id="KW-0539">Nucleus</keyword>
<feature type="region of interest" description="Disordered" evidence="10">
    <location>
        <begin position="54"/>
        <end position="114"/>
    </location>
</feature>
<dbReference type="InterPro" id="IPR001214">
    <property type="entry name" value="SET_dom"/>
</dbReference>
<proteinExistence type="predicted"/>
<organism evidence="15 16">
    <name type="scientific">Acacia crassicarpa</name>
    <name type="common">northern wattle</name>
    <dbReference type="NCBI Taxonomy" id="499986"/>
    <lineage>
        <taxon>Eukaryota</taxon>
        <taxon>Viridiplantae</taxon>
        <taxon>Streptophyta</taxon>
        <taxon>Embryophyta</taxon>
        <taxon>Tracheophyta</taxon>
        <taxon>Spermatophyta</taxon>
        <taxon>Magnoliopsida</taxon>
        <taxon>eudicotyledons</taxon>
        <taxon>Gunneridae</taxon>
        <taxon>Pentapetalae</taxon>
        <taxon>rosids</taxon>
        <taxon>fabids</taxon>
        <taxon>Fabales</taxon>
        <taxon>Fabaceae</taxon>
        <taxon>Caesalpinioideae</taxon>
        <taxon>mimosoid clade</taxon>
        <taxon>Acacieae</taxon>
        <taxon>Acacia</taxon>
    </lineage>
</organism>
<keyword evidence="3" id="KW-0489">Methyltransferase</keyword>
<gene>
    <name evidence="15" type="ORF">QN277_009355</name>
</gene>
<dbReference type="SUPFAM" id="SSF88697">
    <property type="entry name" value="PUA domain-like"/>
    <property type="match status" value="1"/>
</dbReference>
<keyword evidence="4" id="KW-0808">Transferase</keyword>
<dbReference type="Pfam" id="PF00856">
    <property type="entry name" value="SET"/>
    <property type="match status" value="1"/>
</dbReference>
<evidence type="ECO:0000256" key="3">
    <source>
        <dbReference type="ARBA" id="ARBA00022603"/>
    </source>
</evidence>
<keyword evidence="5" id="KW-0949">S-adenosyl-L-methionine</keyword>
<dbReference type="SMART" id="SM00466">
    <property type="entry name" value="SRA"/>
    <property type="match status" value="1"/>
</dbReference>
<dbReference type="PROSITE" id="PS50868">
    <property type="entry name" value="POST_SET"/>
    <property type="match status" value="1"/>
</dbReference>
<feature type="domain" description="SET" evidence="11">
    <location>
        <begin position="473"/>
        <end position="617"/>
    </location>
</feature>
<dbReference type="InterPro" id="IPR007728">
    <property type="entry name" value="Pre-SET_dom"/>
</dbReference>
<dbReference type="GO" id="GO:0042054">
    <property type="term" value="F:histone methyltransferase activity"/>
    <property type="evidence" value="ECO:0007669"/>
    <property type="project" value="InterPro"/>
</dbReference>
<evidence type="ECO:0000256" key="10">
    <source>
        <dbReference type="SAM" id="MobiDB-lite"/>
    </source>
</evidence>
<name>A0AAE1IT51_9FABA</name>
<evidence type="ECO:0000313" key="16">
    <source>
        <dbReference type="Proteomes" id="UP001293593"/>
    </source>
</evidence>
<dbReference type="Proteomes" id="UP001293593">
    <property type="component" value="Unassembled WGS sequence"/>
</dbReference>
<dbReference type="InterPro" id="IPR003616">
    <property type="entry name" value="Post-SET_dom"/>
</dbReference>
<keyword evidence="6" id="KW-0156">Chromatin regulator</keyword>